<sequence>MHSTGIEGKLGGTCEESGVHDQEPKARNARTKRSHVQRIPASTKEHVLIHKVASIASARMDLKEKHVRVR</sequence>
<dbReference type="EMBL" id="KZ345808">
    <property type="protein sequence ID" value="PIO71946.1"/>
    <property type="molecule type" value="Genomic_DNA"/>
</dbReference>
<dbReference type="AlphaFoldDB" id="A0A2G9UP68"/>
<proteinExistence type="predicted"/>
<reference evidence="2 3" key="1">
    <citation type="submission" date="2015-09" db="EMBL/GenBank/DDBJ databases">
        <title>Draft genome of the parasitic nematode Teladorsagia circumcincta isolate WARC Sus (inbred).</title>
        <authorList>
            <person name="Mitreva M."/>
        </authorList>
    </citation>
    <scope>NUCLEOTIDE SEQUENCE [LARGE SCALE GENOMIC DNA]</scope>
    <source>
        <strain evidence="2 3">S</strain>
    </source>
</reference>
<accession>A0A2G9UP68</accession>
<name>A0A2G9UP68_TELCI</name>
<dbReference type="Proteomes" id="UP000230423">
    <property type="component" value="Unassembled WGS sequence"/>
</dbReference>
<evidence type="ECO:0000256" key="1">
    <source>
        <dbReference type="SAM" id="MobiDB-lite"/>
    </source>
</evidence>
<feature type="compositionally biased region" description="Basic residues" evidence="1">
    <location>
        <begin position="27"/>
        <end position="36"/>
    </location>
</feature>
<gene>
    <name evidence="2" type="ORF">TELCIR_06136</name>
</gene>
<evidence type="ECO:0000313" key="2">
    <source>
        <dbReference type="EMBL" id="PIO71946.1"/>
    </source>
</evidence>
<feature type="compositionally biased region" description="Basic and acidic residues" evidence="1">
    <location>
        <begin position="17"/>
        <end position="26"/>
    </location>
</feature>
<feature type="region of interest" description="Disordered" evidence="1">
    <location>
        <begin position="1"/>
        <end position="43"/>
    </location>
</feature>
<evidence type="ECO:0000313" key="3">
    <source>
        <dbReference type="Proteomes" id="UP000230423"/>
    </source>
</evidence>
<protein>
    <submittedName>
        <fullName evidence="2">Uncharacterized protein</fullName>
    </submittedName>
</protein>
<keyword evidence="3" id="KW-1185">Reference proteome</keyword>
<organism evidence="2 3">
    <name type="scientific">Teladorsagia circumcincta</name>
    <name type="common">Brown stomach worm</name>
    <name type="synonym">Ostertagia circumcincta</name>
    <dbReference type="NCBI Taxonomy" id="45464"/>
    <lineage>
        <taxon>Eukaryota</taxon>
        <taxon>Metazoa</taxon>
        <taxon>Ecdysozoa</taxon>
        <taxon>Nematoda</taxon>
        <taxon>Chromadorea</taxon>
        <taxon>Rhabditida</taxon>
        <taxon>Rhabditina</taxon>
        <taxon>Rhabditomorpha</taxon>
        <taxon>Strongyloidea</taxon>
        <taxon>Trichostrongylidae</taxon>
        <taxon>Teladorsagia</taxon>
    </lineage>
</organism>